<feature type="chain" id="PRO_5032494944" evidence="1">
    <location>
        <begin position="24"/>
        <end position="44"/>
    </location>
</feature>
<proteinExistence type="predicted"/>
<gene>
    <name evidence="2" type="ORF">DARMORV10_C09P35220.1</name>
</gene>
<evidence type="ECO:0000256" key="1">
    <source>
        <dbReference type="SAM" id="SignalP"/>
    </source>
</evidence>
<evidence type="ECO:0000313" key="2">
    <source>
        <dbReference type="EMBL" id="CAF1744540.1"/>
    </source>
</evidence>
<keyword evidence="1" id="KW-0732">Signal</keyword>
<dbReference type="AlphaFoldDB" id="A0A816IYT6"/>
<name>A0A816IYT6_BRANA</name>
<feature type="signal peptide" evidence="1">
    <location>
        <begin position="1"/>
        <end position="23"/>
    </location>
</feature>
<reference evidence="2" key="1">
    <citation type="submission" date="2021-01" db="EMBL/GenBank/DDBJ databases">
        <authorList>
            <consortium name="Genoscope - CEA"/>
            <person name="William W."/>
        </authorList>
    </citation>
    <scope>NUCLEOTIDE SEQUENCE</scope>
</reference>
<sequence length="44" mass="5343">LLTFSSSLLFLSLLKVINYTVNGNHHHQLRRWWKRHEKPLKAME</sequence>
<dbReference type="Proteomes" id="UP001295469">
    <property type="component" value="Chromosome C09"/>
</dbReference>
<dbReference type="EMBL" id="HG994373">
    <property type="protein sequence ID" value="CAF1744540.1"/>
    <property type="molecule type" value="Genomic_DNA"/>
</dbReference>
<feature type="non-terminal residue" evidence="2">
    <location>
        <position position="1"/>
    </location>
</feature>
<accession>A0A816IYT6</accession>
<organism evidence="2">
    <name type="scientific">Brassica napus</name>
    <name type="common">Rape</name>
    <dbReference type="NCBI Taxonomy" id="3708"/>
    <lineage>
        <taxon>Eukaryota</taxon>
        <taxon>Viridiplantae</taxon>
        <taxon>Streptophyta</taxon>
        <taxon>Embryophyta</taxon>
        <taxon>Tracheophyta</taxon>
        <taxon>Spermatophyta</taxon>
        <taxon>Magnoliopsida</taxon>
        <taxon>eudicotyledons</taxon>
        <taxon>Gunneridae</taxon>
        <taxon>Pentapetalae</taxon>
        <taxon>rosids</taxon>
        <taxon>malvids</taxon>
        <taxon>Brassicales</taxon>
        <taxon>Brassicaceae</taxon>
        <taxon>Brassiceae</taxon>
        <taxon>Brassica</taxon>
    </lineage>
</organism>
<protein>
    <submittedName>
        <fullName evidence="2">(rape) hypothetical protein</fullName>
    </submittedName>
</protein>